<dbReference type="OrthoDB" id="415825at2759"/>
<comment type="similarity">
    <text evidence="2">Belongs to the oxygen-dependent FAD-linked oxidoreductase family.</text>
</comment>
<dbReference type="SUPFAM" id="SSF56176">
    <property type="entry name" value="FAD-binding/transporter-associated domain-like"/>
    <property type="match status" value="1"/>
</dbReference>
<evidence type="ECO:0000256" key="1">
    <source>
        <dbReference type="ARBA" id="ARBA00001974"/>
    </source>
</evidence>
<keyword evidence="5" id="KW-0560">Oxidoreductase</keyword>
<evidence type="ECO:0000256" key="2">
    <source>
        <dbReference type="ARBA" id="ARBA00005466"/>
    </source>
</evidence>
<dbReference type="PANTHER" id="PTHR42973">
    <property type="entry name" value="BINDING OXIDOREDUCTASE, PUTATIVE (AFU_ORTHOLOGUE AFUA_1G17690)-RELATED"/>
    <property type="match status" value="1"/>
</dbReference>
<dbReference type="EMBL" id="KN832884">
    <property type="protein sequence ID" value="KIM96454.1"/>
    <property type="molecule type" value="Genomic_DNA"/>
</dbReference>
<dbReference type="STRING" id="913774.A0A0C3GZ58"/>
<dbReference type="InterPro" id="IPR006094">
    <property type="entry name" value="Oxid_FAD_bind_N"/>
</dbReference>
<dbReference type="Pfam" id="PF01565">
    <property type="entry name" value="FAD_binding_4"/>
    <property type="match status" value="1"/>
</dbReference>
<evidence type="ECO:0000313" key="8">
    <source>
        <dbReference type="Proteomes" id="UP000054321"/>
    </source>
</evidence>
<comment type="cofactor">
    <cofactor evidence="1">
        <name>FAD</name>
        <dbReference type="ChEBI" id="CHEBI:57692"/>
    </cofactor>
</comment>
<dbReference type="Gene3D" id="3.30.43.10">
    <property type="entry name" value="Uridine Diphospho-n-acetylenolpyruvylglucosamine Reductase, domain 2"/>
    <property type="match status" value="1"/>
</dbReference>
<dbReference type="Gene3D" id="3.40.462.20">
    <property type="match status" value="1"/>
</dbReference>
<dbReference type="InterPro" id="IPR050416">
    <property type="entry name" value="FAD-linked_Oxidoreductase"/>
</dbReference>
<name>A0A0C3GZ58_OIDMZ</name>
<gene>
    <name evidence="7" type="ORF">OIDMADRAFT_44606</name>
</gene>
<dbReference type="Proteomes" id="UP000054321">
    <property type="component" value="Unassembled WGS sequence"/>
</dbReference>
<dbReference type="HOGENOM" id="CLU_018354_10_0_1"/>
<keyword evidence="4" id="KW-0274">FAD</keyword>
<keyword evidence="3" id="KW-0285">Flavoprotein</keyword>
<evidence type="ECO:0000256" key="5">
    <source>
        <dbReference type="ARBA" id="ARBA00023002"/>
    </source>
</evidence>
<dbReference type="Pfam" id="PF08031">
    <property type="entry name" value="BBE"/>
    <property type="match status" value="1"/>
</dbReference>
<dbReference type="PANTHER" id="PTHR42973:SF39">
    <property type="entry name" value="FAD-BINDING PCMH-TYPE DOMAIN-CONTAINING PROTEIN"/>
    <property type="match status" value="1"/>
</dbReference>
<dbReference type="InterPro" id="IPR036318">
    <property type="entry name" value="FAD-bd_PCMH-like_sf"/>
</dbReference>
<dbReference type="InterPro" id="IPR016166">
    <property type="entry name" value="FAD-bd_PCMH"/>
</dbReference>
<dbReference type="InterPro" id="IPR012951">
    <property type="entry name" value="BBE"/>
</dbReference>
<dbReference type="Gene3D" id="3.30.465.10">
    <property type="match status" value="1"/>
</dbReference>
<proteinExistence type="inferred from homology"/>
<feature type="domain" description="FAD-binding PCMH-type" evidence="6">
    <location>
        <begin position="39"/>
        <end position="210"/>
    </location>
</feature>
<reference evidence="7 8" key="1">
    <citation type="submission" date="2014-04" db="EMBL/GenBank/DDBJ databases">
        <authorList>
            <consortium name="DOE Joint Genome Institute"/>
            <person name="Kuo A."/>
            <person name="Martino E."/>
            <person name="Perotto S."/>
            <person name="Kohler A."/>
            <person name="Nagy L.G."/>
            <person name="Floudas D."/>
            <person name="Copeland A."/>
            <person name="Barry K.W."/>
            <person name="Cichocki N."/>
            <person name="Veneault-Fourrey C."/>
            <person name="LaButti K."/>
            <person name="Lindquist E.A."/>
            <person name="Lipzen A."/>
            <person name="Lundell T."/>
            <person name="Morin E."/>
            <person name="Murat C."/>
            <person name="Sun H."/>
            <person name="Tunlid A."/>
            <person name="Henrissat B."/>
            <person name="Grigoriev I.V."/>
            <person name="Hibbett D.S."/>
            <person name="Martin F."/>
            <person name="Nordberg H.P."/>
            <person name="Cantor M.N."/>
            <person name="Hua S.X."/>
        </authorList>
    </citation>
    <scope>NUCLEOTIDE SEQUENCE [LARGE SCALE GENOMIC DNA]</scope>
    <source>
        <strain evidence="7 8">Zn</strain>
    </source>
</reference>
<dbReference type="InterPro" id="IPR016167">
    <property type="entry name" value="FAD-bd_PCMH_sub1"/>
</dbReference>
<dbReference type="GO" id="GO:0071949">
    <property type="term" value="F:FAD binding"/>
    <property type="evidence" value="ECO:0007669"/>
    <property type="project" value="InterPro"/>
</dbReference>
<accession>A0A0C3GZ58</accession>
<dbReference type="InParanoid" id="A0A0C3GZ58"/>
<organism evidence="7 8">
    <name type="scientific">Oidiodendron maius (strain Zn)</name>
    <dbReference type="NCBI Taxonomy" id="913774"/>
    <lineage>
        <taxon>Eukaryota</taxon>
        <taxon>Fungi</taxon>
        <taxon>Dikarya</taxon>
        <taxon>Ascomycota</taxon>
        <taxon>Pezizomycotina</taxon>
        <taxon>Leotiomycetes</taxon>
        <taxon>Leotiomycetes incertae sedis</taxon>
        <taxon>Myxotrichaceae</taxon>
        <taxon>Oidiodendron</taxon>
    </lineage>
</organism>
<evidence type="ECO:0000313" key="7">
    <source>
        <dbReference type="EMBL" id="KIM96454.1"/>
    </source>
</evidence>
<reference evidence="8" key="2">
    <citation type="submission" date="2015-01" db="EMBL/GenBank/DDBJ databases">
        <title>Evolutionary Origins and Diversification of the Mycorrhizal Mutualists.</title>
        <authorList>
            <consortium name="DOE Joint Genome Institute"/>
            <consortium name="Mycorrhizal Genomics Consortium"/>
            <person name="Kohler A."/>
            <person name="Kuo A."/>
            <person name="Nagy L.G."/>
            <person name="Floudas D."/>
            <person name="Copeland A."/>
            <person name="Barry K.W."/>
            <person name="Cichocki N."/>
            <person name="Veneault-Fourrey C."/>
            <person name="LaButti K."/>
            <person name="Lindquist E.A."/>
            <person name="Lipzen A."/>
            <person name="Lundell T."/>
            <person name="Morin E."/>
            <person name="Murat C."/>
            <person name="Riley R."/>
            <person name="Ohm R."/>
            <person name="Sun H."/>
            <person name="Tunlid A."/>
            <person name="Henrissat B."/>
            <person name="Grigoriev I.V."/>
            <person name="Hibbett D.S."/>
            <person name="Martin F."/>
        </authorList>
    </citation>
    <scope>NUCLEOTIDE SEQUENCE [LARGE SCALE GENOMIC DNA]</scope>
    <source>
        <strain evidence="8">Zn</strain>
    </source>
</reference>
<dbReference type="InterPro" id="IPR016169">
    <property type="entry name" value="FAD-bd_PCMH_sub2"/>
</dbReference>
<keyword evidence="8" id="KW-1185">Reference proteome</keyword>
<evidence type="ECO:0000256" key="4">
    <source>
        <dbReference type="ARBA" id="ARBA00022827"/>
    </source>
</evidence>
<dbReference type="GO" id="GO:0016491">
    <property type="term" value="F:oxidoreductase activity"/>
    <property type="evidence" value="ECO:0007669"/>
    <property type="project" value="UniProtKB-KW"/>
</dbReference>
<dbReference type="PROSITE" id="PS51387">
    <property type="entry name" value="FAD_PCMH"/>
    <property type="match status" value="1"/>
</dbReference>
<evidence type="ECO:0000259" key="6">
    <source>
        <dbReference type="PROSITE" id="PS51387"/>
    </source>
</evidence>
<dbReference type="AlphaFoldDB" id="A0A0C3GZ58"/>
<sequence>MPLIDRAVIEKLKSTLPNLHVLTPDSVDYKKSLERSMRNTEKPAGIVVFPTSTKDVASLVSFGQDNSLDIAVRGGGHSASGASSTDGGMCIDLCKMQAVSVDTGTMHVTVQGGALWRDVYLATERFGVALVGGICGNVGVGGSALVGGYGWLTGAHGLAVDNIVEAEIVLADGSIVAASSSKNPDLYWAFRGAGPCFGIATSIVFQGYKQGFVWHGDLIFPPSALTAVAEFMNYLLRVSKGESSAILMMGMLPGMADPALVVQVYYDGTESKAKEFFAPLFKLRPMGDSTKMKSFAGTTGGGDDLPPGLGEVTSGGIMVPMDSVFLESLLKDYLAFVKLVPDASETIIAYETHPTYGILLHAQTETAFPNRGTFGNVIISARYTKEETAVACKEWCRAMHDKVHKEFVRRKMVDNVDEVTKTAVGEYINYDGLGENPERLYGVNYKKLVILKKIYDPQNVFNKCVDLLPRSDNAVVQQMN</sequence>
<evidence type="ECO:0000256" key="3">
    <source>
        <dbReference type="ARBA" id="ARBA00022630"/>
    </source>
</evidence>
<protein>
    <recommendedName>
        <fullName evidence="6">FAD-binding PCMH-type domain-containing protein</fullName>
    </recommendedName>
</protein>